<name>A0A4Y2NPN7_ARAVE</name>
<protein>
    <submittedName>
        <fullName evidence="1">Uncharacterized protein</fullName>
    </submittedName>
</protein>
<sequence length="77" mass="8709">MVAGHLRRGVCDGPIRQREWRFGHLAIRLEWVTCEREIGGTVLHEHCVATDSPAAAVAGQFFPTKRKWRTPVHAYAT</sequence>
<gene>
    <name evidence="1" type="ORF">AVEN_140490_1</name>
</gene>
<evidence type="ECO:0000313" key="2">
    <source>
        <dbReference type="Proteomes" id="UP000499080"/>
    </source>
</evidence>
<accession>A0A4Y2NPN7</accession>
<dbReference type="EMBL" id="BGPR01009666">
    <property type="protein sequence ID" value="GBN41485.1"/>
    <property type="molecule type" value="Genomic_DNA"/>
</dbReference>
<reference evidence="1 2" key="1">
    <citation type="journal article" date="2019" name="Sci. Rep.">
        <title>Orb-weaving spider Araneus ventricosus genome elucidates the spidroin gene catalogue.</title>
        <authorList>
            <person name="Kono N."/>
            <person name="Nakamura H."/>
            <person name="Ohtoshi R."/>
            <person name="Moran D.A.P."/>
            <person name="Shinohara A."/>
            <person name="Yoshida Y."/>
            <person name="Fujiwara M."/>
            <person name="Mori M."/>
            <person name="Tomita M."/>
            <person name="Arakawa K."/>
        </authorList>
    </citation>
    <scope>NUCLEOTIDE SEQUENCE [LARGE SCALE GENOMIC DNA]</scope>
</reference>
<dbReference type="Proteomes" id="UP000499080">
    <property type="component" value="Unassembled WGS sequence"/>
</dbReference>
<dbReference type="AlphaFoldDB" id="A0A4Y2NPN7"/>
<evidence type="ECO:0000313" key="1">
    <source>
        <dbReference type="EMBL" id="GBN41485.1"/>
    </source>
</evidence>
<organism evidence="1 2">
    <name type="scientific">Araneus ventricosus</name>
    <name type="common">Orbweaver spider</name>
    <name type="synonym">Epeira ventricosa</name>
    <dbReference type="NCBI Taxonomy" id="182803"/>
    <lineage>
        <taxon>Eukaryota</taxon>
        <taxon>Metazoa</taxon>
        <taxon>Ecdysozoa</taxon>
        <taxon>Arthropoda</taxon>
        <taxon>Chelicerata</taxon>
        <taxon>Arachnida</taxon>
        <taxon>Araneae</taxon>
        <taxon>Araneomorphae</taxon>
        <taxon>Entelegynae</taxon>
        <taxon>Araneoidea</taxon>
        <taxon>Araneidae</taxon>
        <taxon>Araneus</taxon>
    </lineage>
</organism>
<proteinExistence type="predicted"/>
<keyword evidence="2" id="KW-1185">Reference proteome</keyword>
<comment type="caution">
    <text evidence="1">The sequence shown here is derived from an EMBL/GenBank/DDBJ whole genome shotgun (WGS) entry which is preliminary data.</text>
</comment>